<dbReference type="AlphaFoldDB" id="A0A0F9CQR1"/>
<protein>
    <submittedName>
        <fullName evidence="1">Uncharacterized protein</fullName>
    </submittedName>
</protein>
<accession>A0A0F9CQR1</accession>
<reference evidence="1" key="1">
    <citation type="journal article" date="2015" name="Nature">
        <title>Complex archaea that bridge the gap between prokaryotes and eukaryotes.</title>
        <authorList>
            <person name="Spang A."/>
            <person name="Saw J.H."/>
            <person name="Jorgensen S.L."/>
            <person name="Zaremba-Niedzwiedzka K."/>
            <person name="Martijn J."/>
            <person name="Lind A.E."/>
            <person name="van Eijk R."/>
            <person name="Schleper C."/>
            <person name="Guy L."/>
            <person name="Ettema T.J."/>
        </authorList>
    </citation>
    <scope>NUCLEOTIDE SEQUENCE</scope>
</reference>
<dbReference type="EMBL" id="LAZR01043053">
    <property type="protein sequence ID" value="KKL08011.1"/>
    <property type="molecule type" value="Genomic_DNA"/>
</dbReference>
<proteinExistence type="predicted"/>
<sequence length="160" mass="17750">LDPSRCPEGKAVLWLQIPDAPRVIKGDAAGKIETAPEWTEAMREAFADRIEDILLQIIVELLAGDLLDDQGLRDAIVRVRIGATVNVGVNDIRRWLESIPVHDYTIERARIVTSRRRATDISAGMGLGEALDEWLGQTPEFAPMKEELLAEALALEVEEL</sequence>
<evidence type="ECO:0000313" key="1">
    <source>
        <dbReference type="EMBL" id="KKL08011.1"/>
    </source>
</evidence>
<gene>
    <name evidence="1" type="ORF">LCGC14_2580190</name>
</gene>
<name>A0A0F9CQR1_9ZZZZ</name>
<comment type="caution">
    <text evidence="1">The sequence shown here is derived from an EMBL/GenBank/DDBJ whole genome shotgun (WGS) entry which is preliminary data.</text>
</comment>
<feature type="non-terminal residue" evidence="1">
    <location>
        <position position="1"/>
    </location>
</feature>
<organism evidence="1">
    <name type="scientific">marine sediment metagenome</name>
    <dbReference type="NCBI Taxonomy" id="412755"/>
    <lineage>
        <taxon>unclassified sequences</taxon>
        <taxon>metagenomes</taxon>
        <taxon>ecological metagenomes</taxon>
    </lineage>
</organism>